<accession>A0A2A9NW75</accession>
<protein>
    <recommendedName>
        <fullName evidence="2">LYR motif-containing protein Cup1-like N-terminal domain-containing protein</fullName>
    </recommendedName>
</protein>
<dbReference type="AlphaFoldDB" id="A0A2A9NW75"/>
<reference evidence="3 4" key="1">
    <citation type="submission" date="2014-02" db="EMBL/GenBank/DDBJ databases">
        <title>Transposable element dynamics among asymbiotic and ectomycorrhizal Amanita fungi.</title>
        <authorList>
            <consortium name="DOE Joint Genome Institute"/>
            <person name="Hess J."/>
            <person name="Skrede I."/>
            <person name="Wolfe B."/>
            <person name="LaButti K."/>
            <person name="Ohm R.A."/>
            <person name="Grigoriev I.V."/>
            <person name="Pringle A."/>
        </authorList>
    </citation>
    <scope>NUCLEOTIDE SEQUENCE [LARGE SCALE GENOMIC DNA]</scope>
    <source>
        <strain evidence="3 4">SKay4041</strain>
    </source>
</reference>
<feature type="domain" description="LYR motif-containing protein Cup1-like N-terminal" evidence="2">
    <location>
        <begin position="6"/>
        <end position="90"/>
    </location>
</feature>
<dbReference type="EMBL" id="KZ301969">
    <property type="protein sequence ID" value="PFH54829.1"/>
    <property type="molecule type" value="Genomic_DNA"/>
</dbReference>
<evidence type="ECO:0000259" key="2">
    <source>
        <dbReference type="Pfam" id="PF20263"/>
    </source>
</evidence>
<evidence type="ECO:0000313" key="4">
    <source>
        <dbReference type="Proteomes" id="UP000242287"/>
    </source>
</evidence>
<organism evidence="3 4">
    <name type="scientific">Amanita thiersii Skay4041</name>
    <dbReference type="NCBI Taxonomy" id="703135"/>
    <lineage>
        <taxon>Eukaryota</taxon>
        <taxon>Fungi</taxon>
        <taxon>Dikarya</taxon>
        <taxon>Basidiomycota</taxon>
        <taxon>Agaricomycotina</taxon>
        <taxon>Agaricomycetes</taxon>
        <taxon>Agaricomycetidae</taxon>
        <taxon>Agaricales</taxon>
        <taxon>Pluteineae</taxon>
        <taxon>Amanitaceae</taxon>
        <taxon>Amanita</taxon>
    </lineage>
</organism>
<keyword evidence="4" id="KW-1185">Reference proteome</keyword>
<dbReference type="Proteomes" id="UP000242287">
    <property type="component" value="Unassembled WGS sequence"/>
</dbReference>
<gene>
    <name evidence="3" type="ORF">AMATHDRAFT_72589</name>
</gene>
<sequence length="320" mass="36853">MSVIPLYRKYLRQIRMLPHIYLRQFFRLKATDDLRAIVRTHNSALRGTKLKRVCKDVRKLEAANQGNASSFMHLLDLAYGRKGKLKRELLEPLISYSSTSLPSLRNASIQKSHPPVCSPALSALLISPYSRTTKALKPSNIQKPPTLPERTNPDSDDAAMLGPFSKRREVNIRWRYFTTECKKILPPLRIVENQRMDSQFVAKPSERYGQELGPQTFRDVEDLIGPVWKIRPLTRRERLTSIVPSIPRSYHPSRWLRRRYQQLLGRLPELSLTDVEPKVNPSVKLSPCAIHPALRLLPNRLPEATVDDLQWLKQSNSNKA</sequence>
<dbReference type="OrthoDB" id="198652at2759"/>
<dbReference type="InterPro" id="IPR046896">
    <property type="entry name" value="Cup1-like_N"/>
</dbReference>
<name>A0A2A9NW75_9AGAR</name>
<evidence type="ECO:0000256" key="1">
    <source>
        <dbReference type="SAM" id="MobiDB-lite"/>
    </source>
</evidence>
<dbReference type="Pfam" id="PF20263">
    <property type="entry name" value="LYRM2-like"/>
    <property type="match status" value="1"/>
</dbReference>
<evidence type="ECO:0000313" key="3">
    <source>
        <dbReference type="EMBL" id="PFH54829.1"/>
    </source>
</evidence>
<proteinExistence type="predicted"/>
<feature type="region of interest" description="Disordered" evidence="1">
    <location>
        <begin position="136"/>
        <end position="161"/>
    </location>
</feature>